<evidence type="ECO:0000256" key="16">
    <source>
        <dbReference type="ARBA" id="ARBA00029960"/>
    </source>
</evidence>
<dbReference type="Proteomes" id="UP000214365">
    <property type="component" value="Unassembled WGS sequence"/>
</dbReference>
<keyword evidence="12" id="KW-0547">Nucleotide-binding</keyword>
<dbReference type="GO" id="GO:0008531">
    <property type="term" value="F:riboflavin kinase activity"/>
    <property type="evidence" value="ECO:0007669"/>
    <property type="project" value="UniProtKB-EC"/>
</dbReference>
<dbReference type="GO" id="GO:0009231">
    <property type="term" value="P:riboflavin biosynthetic process"/>
    <property type="evidence" value="ECO:0007669"/>
    <property type="project" value="InterPro"/>
</dbReference>
<evidence type="ECO:0000256" key="15">
    <source>
        <dbReference type="ARBA" id="ARBA00022842"/>
    </source>
</evidence>
<evidence type="ECO:0000313" key="21">
    <source>
        <dbReference type="Proteomes" id="UP000214365"/>
    </source>
</evidence>
<dbReference type="PANTHER" id="PTHR22749">
    <property type="entry name" value="RIBOFLAVIN KINASE/FMN ADENYLYLTRANSFERASE"/>
    <property type="match status" value="1"/>
</dbReference>
<comment type="function">
    <text evidence="3">Catalyzes the phosphorylation of riboflavin (vitamin B2) to form flavin mononucleotide (FMN) coenzyme.</text>
</comment>
<evidence type="ECO:0000256" key="11">
    <source>
        <dbReference type="ARBA" id="ARBA00022723"/>
    </source>
</evidence>
<evidence type="ECO:0000256" key="3">
    <source>
        <dbReference type="ARBA" id="ARBA00003572"/>
    </source>
</evidence>
<keyword evidence="8" id="KW-0285">Flavoprotein</keyword>
<evidence type="ECO:0000256" key="12">
    <source>
        <dbReference type="ARBA" id="ARBA00022741"/>
    </source>
</evidence>
<dbReference type="InterPro" id="IPR023465">
    <property type="entry name" value="Riboflavin_kinase_dom_sf"/>
</dbReference>
<dbReference type="EMBL" id="LFMY01000018">
    <property type="protein sequence ID" value="OKL55717.1"/>
    <property type="molecule type" value="Genomic_DNA"/>
</dbReference>
<keyword evidence="9" id="KW-0288">FMN</keyword>
<gene>
    <name evidence="20" type="ORF">UA08_09071</name>
</gene>
<reference evidence="20 21" key="1">
    <citation type="submission" date="2015-06" db="EMBL/GenBank/DDBJ databases">
        <title>Talaromyces atroroseus IBT 11181 draft genome.</title>
        <authorList>
            <person name="Rasmussen K.B."/>
            <person name="Rasmussen S."/>
            <person name="Petersen B."/>
            <person name="Sicheritz-Ponten T."/>
            <person name="Mortensen U.H."/>
            <person name="Thrane U."/>
        </authorList>
    </citation>
    <scope>NUCLEOTIDE SEQUENCE [LARGE SCALE GENOMIC DNA]</scope>
    <source>
        <strain evidence="20 21">IBT 11181</strain>
    </source>
</reference>
<name>A0A1Q5Q792_TALAT</name>
<dbReference type="OrthoDB" id="276388at2759"/>
<dbReference type="SUPFAM" id="SSF82114">
    <property type="entry name" value="Riboflavin kinase-like"/>
    <property type="match status" value="1"/>
</dbReference>
<sequence>MRPDGPRDPVAGPDQGPPTPYPIRLSGPVIKGFGRGSKELGIPTANIPADGLAAHPSLETGVYYGVAALDPARFVYEDAVSSSIATSEGGGDRKKKKVTILPAVLSIGYNPFYKNEVKSIEIHIMPPLNSPSPTSQNTKESSSEEEKDKEQFFKLPDFYSTTLNLLILGYIRPEFDYVSRDALVEDIRVDCEVARNSLERSGYACYLADDGDDETENEAGDEKGREERVWLRRF</sequence>
<evidence type="ECO:0000256" key="5">
    <source>
        <dbReference type="ARBA" id="ARBA00010108"/>
    </source>
</evidence>
<evidence type="ECO:0000256" key="13">
    <source>
        <dbReference type="ARBA" id="ARBA00022777"/>
    </source>
</evidence>
<dbReference type="STRING" id="1441469.A0A1Q5Q792"/>
<dbReference type="InterPro" id="IPR023468">
    <property type="entry name" value="Riboflavin_kinase"/>
</dbReference>
<organism evidence="20 21">
    <name type="scientific">Talaromyces atroroseus</name>
    <dbReference type="NCBI Taxonomy" id="1441469"/>
    <lineage>
        <taxon>Eukaryota</taxon>
        <taxon>Fungi</taxon>
        <taxon>Dikarya</taxon>
        <taxon>Ascomycota</taxon>
        <taxon>Pezizomycotina</taxon>
        <taxon>Eurotiomycetes</taxon>
        <taxon>Eurotiomycetidae</taxon>
        <taxon>Eurotiales</taxon>
        <taxon>Trichocomaceae</taxon>
        <taxon>Talaromyces</taxon>
        <taxon>Talaromyces sect. Trachyspermi</taxon>
    </lineage>
</organism>
<dbReference type="PANTHER" id="PTHR22749:SF6">
    <property type="entry name" value="RIBOFLAVIN KINASE"/>
    <property type="match status" value="1"/>
</dbReference>
<comment type="cofactor">
    <cofactor evidence="2">
        <name>Zn(2+)</name>
        <dbReference type="ChEBI" id="CHEBI:29105"/>
    </cofactor>
</comment>
<dbReference type="RefSeq" id="XP_020115838.1">
    <property type="nucleotide sequence ID" value="XM_020263964.1"/>
</dbReference>
<keyword evidence="10" id="KW-0808">Transferase</keyword>
<keyword evidence="21" id="KW-1185">Reference proteome</keyword>
<dbReference type="GeneID" id="31008827"/>
<comment type="similarity">
    <text evidence="5">Belongs to the flavokinase family.</text>
</comment>
<evidence type="ECO:0000256" key="18">
    <source>
        <dbReference type="SAM" id="MobiDB-lite"/>
    </source>
</evidence>
<evidence type="ECO:0000256" key="10">
    <source>
        <dbReference type="ARBA" id="ARBA00022679"/>
    </source>
</evidence>
<dbReference type="GO" id="GO:0005524">
    <property type="term" value="F:ATP binding"/>
    <property type="evidence" value="ECO:0007669"/>
    <property type="project" value="UniProtKB-KW"/>
</dbReference>
<dbReference type="GO" id="GO:0046872">
    <property type="term" value="F:metal ion binding"/>
    <property type="evidence" value="ECO:0007669"/>
    <property type="project" value="UniProtKB-KW"/>
</dbReference>
<dbReference type="GO" id="GO:0005739">
    <property type="term" value="C:mitochondrion"/>
    <property type="evidence" value="ECO:0007669"/>
    <property type="project" value="TreeGrafter"/>
</dbReference>
<comment type="catalytic activity">
    <reaction evidence="17">
        <text>riboflavin + ATP = FMN + ADP + H(+)</text>
        <dbReference type="Rhea" id="RHEA:14357"/>
        <dbReference type="ChEBI" id="CHEBI:15378"/>
        <dbReference type="ChEBI" id="CHEBI:30616"/>
        <dbReference type="ChEBI" id="CHEBI:57986"/>
        <dbReference type="ChEBI" id="CHEBI:58210"/>
        <dbReference type="ChEBI" id="CHEBI:456216"/>
        <dbReference type="EC" id="2.7.1.26"/>
    </reaction>
</comment>
<comment type="pathway">
    <text evidence="4">Cofactor biosynthesis; FMN biosynthesis; FMN from riboflavin (ATP route): step 1/1.</text>
</comment>
<evidence type="ECO:0000256" key="14">
    <source>
        <dbReference type="ARBA" id="ARBA00022840"/>
    </source>
</evidence>
<evidence type="ECO:0000256" key="1">
    <source>
        <dbReference type="ARBA" id="ARBA00001946"/>
    </source>
</evidence>
<dbReference type="Gene3D" id="2.40.30.30">
    <property type="entry name" value="Riboflavin kinase-like"/>
    <property type="match status" value="1"/>
</dbReference>
<evidence type="ECO:0000259" key="19">
    <source>
        <dbReference type="SMART" id="SM00904"/>
    </source>
</evidence>
<feature type="region of interest" description="Disordered" evidence="18">
    <location>
        <begin position="1"/>
        <end position="26"/>
    </location>
</feature>
<accession>A0A1Q5Q792</accession>
<keyword evidence="11" id="KW-0479">Metal-binding</keyword>
<proteinExistence type="inferred from homology"/>
<evidence type="ECO:0000256" key="17">
    <source>
        <dbReference type="ARBA" id="ARBA00047880"/>
    </source>
</evidence>
<comment type="caution">
    <text evidence="20">The sequence shown here is derived from an EMBL/GenBank/DDBJ whole genome shotgun (WGS) entry which is preliminary data.</text>
</comment>
<dbReference type="AlphaFoldDB" id="A0A1Q5Q792"/>
<evidence type="ECO:0000256" key="6">
    <source>
        <dbReference type="ARBA" id="ARBA00012105"/>
    </source>
</evidence>
<evidence type="ECO:0000256" key="2">
    <source>
        <dbReference type="ARBA" id="ARBA00001947"/>
    </source>
</evidence>
<evidence type="ECO:0000256" key="9">
    <source>
        <dbReference type="ARBA" id="ARBA00022643"/>
    </source>
</evidence>
<feature type="domain" description="Riboflavin kinase" evidence="19">
    <location>
        <begin position="18"/>
        <end position="199"/>
    </location>
</feature>
<dbReference type="FunFam" id="2.40.30.30:FF:000008">
    <property type="entry name" value="Riboflavin kinase"/>
    <property type="match status" value="1"/>
</dbReference>
<feature type="region of interest" description="Disordered" evidence="18">
    <location>
        <begin position="125"/>
        <end position="149"/>
    </location>
</feature>
<evidence type="ECO:0000313" key="20">
    <source>
        <dbReference type="EMBL" id="OKL55717.1"/>
    </source>
</evidence>
<dbReference type="EC" id="2.7.1.26" evidence="6"/>
<keyword evidence="15" id="KW-0460">Magnesium</keyword>
<dbReference type="GO" id="GO:0009398">
    <property type="term" value="P:FMN biosynthetic process"/>
    <property type="evidence" value="ECO:0007669"/>
    <property type="project" value="UniProtKB-UniPathway"/>
</dbReference>
<dbReference type="InterPro" id="IPR015865">
    <property type="entry name" value="Riboflavin_kinase_bac/euk"/>
</dbReference>
<evidence type="ECO:0000256" key="7">
    <source>
        <dbReference type="ARBA" id="ARBA00017394"/>
    </source>
</evidence>
<comment type="cofactor">
    <cofactor evidence="1">
        <name>Mg(2+)</name>
        <dbReference type="ChEBI" id="CHEBI:18420"/>
    </cofactor>
</comment>
<evidence type="ECO:0000256" key="4">
    <source>
        <dbReference type="ARBA" id="ARBA00005201"/>
    </source>
</evidence>
<dbReference type="Pfam" id="PF01687">
    <property type="entry name" value="Flavokinase"/>
    <property type="match status" value="1"/>
</dbReference>
<dbReference type="UniPathway" id="UPA00276">
    <property type="reaction ID" value="UER00406"/>
</dbReference>
<keyword evidence="14" id="KW-0067">ATP-binding</keyword>
<evidence type="ECO:0000256" key="8">
    <source>
        <dbReference type="ARBA" id="ARBA00022630"/>
    </source>
</evidence>
<protein>
    <recommendedName>
        <fullName evidence="7">Riboflavin kinase</fullName>
        <ecNumber evidence="6">2.7.1.26</ecNumber>
    </recommendedName>
    <alternativeName>
        <fullName evidence="16">Flavin mononucleotide kinase 1</fullName>
    </alternativeName>
</protein>
<dbReference type="SMART" id="SM00904">
    <property type="entry name" value="Flavokinase"/>
    <property type="match status" value="1"/>
</dbReference>
<keyword evidence="13 20" id="KW-0418">Kinase</keyword>